<evidence type="ECO:0000313" key="6">
    <source>
        <dbReference type="EMBL" id="BDZ49967.1"/>
    </source>
</evidence>
<evidence type="ECO:0000259" key="4">
    <source>
        <dbReference type="Pfam" id="PF02551"/>
    </source>
</evidence>
<dbReference type="InterPro" id="IPR025652">
    <property type="entry name" value="TesB_C"/>
</dbReference>
<feature type="domain" description="Acyl-CoA thioesterase-like N-terminal HotDog" evidence="5">
    <location>
        <begin position="61"/>
        <end position="144"/>
    </location>
</feature>
<dbReference type="Proteomes" id="UP001321486">
    <property type="component" value="Chromosome"/>
</dbReference>
<name>A0ABN6Y1I8_9MICO</name>
<dbReference type="InterPro" id="IPR029069">
    <property type="entry name" value="HotDog_dom_sf"/>
</dbReference>
<feature type="domain" description="Acyl-CoA thioesterase 2 C-terminal" evidence="4">
    <location>
        <begin position="202"/>
        <end position="314"/>
    </location>
</feature>
<dbReference type="InterPro" id="IPR049449">
    <property type="entry name" value="TesB_ACOT8-like_N"/>
</dbReference>
<evidence type="ECO:0000256" key="1">
    <source>
        <dbReference type="ARBA" id="ARBA00006538"/>
    </source>
</evidence>
<evidence type="ECO:0000256" key="3">
    <source>
        <dbReference type="SAM" id="MobiDB-lite"/>
    </source>
</evidence>
<gene>
    <name evidence="6" type="ORF">GCM10025867_22080</name>
</gene>
<dbReference type="InterPro" id="IPR042171">
    <property type="entry name" value="Acyl-CoA_hotdog"/>
</dbReference>
<comment type="similarity">
    <text evidence="1">Belongs to the C/M/P thioester hydrolase family.</text>
</comment>
<accession>A0ABN6Y1I8</accession>
<dbReference type="EMBL" id="AP027732">
    <property type="protein sequence ID" value="BDZ49967.1"/>
    <property type="molecule type" value="Genomic_DNA"/>
</dbReference>
<sequence>MEVVEREGIGEAECGSHRPSKLPLMNHDPARDAAPEDPLDDFLRALALTPGSDPDEFEGPSQWMPNGRVFGGQVLAQSLVAAERTVPSEKTVHSMHAYFLRAGKIELPIDIRVDRSHDGRSFASRRTEALQNGVPIMTTMASFQTADDGIDHQAAMPADLPSPESLPTMADVLAGIPHPAAQFWAHGRPFDIRHVPSSLFLRVDGARVAHQALWMKTVGPLPDDPAIHRAALAYASDLGILEPILRRHGVELSRPGMKIASLDHAMWWHRAGRADEWLLYAMESPSAQGGRGLATGRFYDRDGRLLASVAQEGMTRVPGVGE</sequence>
<dbReference type="Pfam" id="PF02551">
    <property type="entry name" value="Acyl_CoA_thio"/>
    <property type="match status" value="1"/>
</dbReference>
<dbReference type="PANTHER" id="PTHR11066:SF34">
    <property type="entry name" value="ACYL-COENZYME A THIOESTERASE 8"/>
    <property type="match status" value="1"/>
</dbReference>
<keyword evidence="2" id="KW-0378">Hydrolase</keyword>
<dbReference type="CDD" id="cd03445">
    <property type="entry name" value="Thioesterase_II_repeat2"/>
    <property type="match status" value="1"/>
</dbReference>
<feature type="region of interest" description="Disordered" evidence="3">
    <location>
        <begin position="1"/>
        <end position="37"/>
    </location>
</feature>
<evidence type="ECO:0000256" key="2">
    <source>
        <dbReference type="ARBA" id="ARBA00022801"/>
    </source>
</evidence>
<proteinExistence type="inferred from homology"/>
<reference evidence="7" key="1">
    <citation type="journal article" date="2019" name="Int. J. Syst. Evol. Microbiol.">
        <title>The Global Catalogue of Microorganisms (GCM) 10K type strain sequencing project: providing services to taxonomists for standard genome sequencing and annotation.</title>
        <authorList>
            <consortium name="The Broad Institute Genomics Platform"/>
            <consortium name="The Broad Institute Genome Sequencing Center for Infectious Disease"/>
            <person name="Wu L."/>
            <person name="Ma J."/>
        </authorList>
    </citation>
    <scope>NUCLEOTIDE SEQUENCE [LARGE SCALE GENOMIC DNA]</scope>
    <source>
        <strain evidence="7">NBRC 108728</strain>
    </source>
</reference>
<dbReference type="InterPro" id="IPR003703">
    <property type="entry name" value="Acyl_CoA_thio"/>
</dbReference>
<protein>
    <submittedName>
        <fullName evidence="6">Acyl-CoA thioesterase II</fullName>
    </submittedName>
</protein>
<dbReference type="CDD" id="cd03444">
    <property type="entry name" value="Thioesterase_II_repeat1"/>
    <property type="match status" value="1"/>
</dbReference>
<keyword evidence="7" id="KW-1185">Reference proteome</keyword>
<dbReference type="Pfam" id="PF13622">
    <property type="entry name" value="4HBT_3"/>
    <property type="match status" value="1"/>
</dbReference>
<organism evidence="6 7">
    <name type="scientific">Frondihabitans sucicola</name>
    <dbReference type="NCBI Taxonomy" id="1268041"/>
    <lineage>
        <taxon>Bacteria</taxon>
        <taxon>Bacillati</taxon>
        <taxon>Actinomycetota</taxon>
        <taxon>Actinomycetes</taxon>
        <taxon>Micrococcales</taxon>
        <taxon>Microbacteriaceae</taxon>
        <taxon>Frondihabitans</taxon>
    </lineage>
</organism>
<evidence type="ECO:0000259" key="5">
    <source>
        <dbReference type="Pfam" id="PF13622"/>
    </source>
</evidence>
<evidence type="ECO:0000313" key="7">
    <source>
        <dbReference type="Proteomes" id="UP001321486"/>
    </source>
</evidence>
<dbReference type="Gene3D" id="2.40.160.210">
    <property type="entry name" value="Acyl-CoA thioesterase, double hotdog domain"/>
    <property type="match status" value="1"/>
</dbReference>
<dbReference type="SUPFAM" id="SSF54637">
    <property type="entry name" value="Thioesterase/thiol ester dehydrase-isomerase"/>
    <property type="match status" value="2"/>
</dbReference>
<dbReference type="PANTHER" id="PTHR11066">
    <property type="entry name" value="ACYL-COA THIOESTERASE"/>
    <property type="match status" value="1"/>
</dbReference>